<comment type="caution">
    <text evidence="1">The sequence shown here is derived from an EMBL/GenBank/DDBJ whole genome shotgun (WGS) entry which is preliminary data.</text>
</comment>
<dbReference type="Proteomes" id="UP000003671">
    <property type="component" value="Unassembled WGS sequence"/>
</dbReference>
<protein>
    <submittedName>
        <fullName evidence="1">Uncharacterized protein</fullName>
    </submittedName>
</protein>
<keyword evidence="2" id="KW-1185">Reference proteome</keyword>
<gene>
    <name evidence="1" type="ORF">MITSMUL_04798</name>
</gene>
<proteinExistence type="predicted"/>
<organism evidence="1 2">
    <name type="scientific">Mitsuokella multacida DSM 20544</name>
    <dbReference type="NCBI Taxonomy" id="500635"/>
    <lineage>
        <taxon>Bacteria</taxon>
        <taxon>Bacillati</taxon>
        <taxon>Bacillota</taxon>
        <taxon>Negativicutes</taxon>
        <taxon>Selenomonadales</taxon>
        <taxon>Selenomonadaceae</taxon>
        <taxon>Mitsuokella</taxon>
    </lineage>
</organism>
<evidence type="ECO:0000313" key="2">
    <source>
        <dbReference type="Proteomes" id="UP000003671"/>
    </source>
</evidence>
<dbReference type="HOGENOM" id="CLU_3292511_0_0_9"/>
<accession>C9KMY6</accession>
<reference evidence="1" key="1">
    <citation type="submission" date="2009-09" db="EMBL/GenBank/DDBJ databases">
        <authorList>
            <person name="Weinstock G."/>
            <person name="Sodergren E."/>
            <person name="Clifton S."/>
            <person name="Fulton L."/>
            <person name="Fulton B."/>
            <person name="Courtney L."/>
            <person name="Fronick C."/>
            <person name="Harrison M."/>
            <person name="Strong C."/>
            <person name="Farmer C."/>
            <person name="Delahaunty K."/>
            <person name="Markovic C."/>
            <person name="Hall O."/>
            <person name="Minx P."/>
            <person name="Tomlinson C."/>
            <person name="Mitreva M."/>
            <person name="Nelson J."/>
            <person name="Hou S."/>
            <person name="Wollam A."/>
            <person name="Pepin K.H."/>
            <person name="Johnson M."/>
            <person name="Bhonagiri V."/>
            <person name="Nash W.E."/>
            <person name="Warren W."/>
            <person name="Chinwalla A."/>
            <person name="Mardis E.R."/>
            <person name="Wilson R.K."/>
        </authorList>
    </citation>
    <scope>NUCLEOTIDE SEQUENCE [LARGE SCALE GENOMIC DNA]</scope>
    <source>
        <strain evidence="1">DSM 20544</strain>
    </source>
</reference>
<dbReference type="STRING" id="500635.MITSMUL_04798"/>
<name>C9KMY6_9FIRM</name>
<evidence type="ECO:0000313" key="1">
    <source>
        <dbReference type="EMBL" id="EEX68726.1"/>
    </source>
</evidence>
<sequence length="40" mass="4603">MPYPRPPNLDKRTPPNHKNVYYLIYSFPMREILPGGSAAT</sequence>
<dbReference type="AlphaFoldDB" id="C9KMY6"/>
<dbReference type="EMBL" id="ABWK02000017">
    <property type="protein sequence ID" value="EEX68726.1"/>
    <property type="molecule type" value="Genomic_DNA"/>
</dbReference>